<reference evidence="2" key="2">
    <citation type="submission" date="2024-04" db="UniProtKB">
        <authorList>
            <consortium name="Ensembl"/>
        </authorList>
    </citation>
    <scope>IDENTIFICATION</scope>
</reference>
<feature type="compositionally biased region" description="Low complexity" evidence="1">
    <location>
        <begin position="32"/>
        <end position="46"/>
    </location>
</feature>
<dbReference type="InParanoid" id="G3Q419"/>
<sequence>PCRSRRPPAPRAAPTAARSPRSPAPSPRGRRCPAPGTRTPPRGTCADDPQQRGVADHPHGEDEAGQHRVDVLEGVLDGGGVQAPRRQTGPSRGRAVGGRRVRRRPPLVCALQLVGGPPLALLQRGRRHRRLDGRLLRQMRLGVGVLGGAEARGLRRGVA</sequence>
<dbReference type="eggNOG" id="ENOG502SWRT">
    <property type="taxonomic scope" value="Eukaryota"/>
</dbReference>
<organism evidence="2">
    <name type="scientific">Gasterosteus aculeatus</name>
    <name type="common">Three-spined stickleback</name>
    <dbReference type="NCBI Taxonomy" id="69293"/>
    <lineage>
        <taxon>Eukaryota</taxon>
        <taxon>Metazoa</taxon>
        <taxon>Chordata</taxon>
        <taxon>Craniata</taxon>
        <taxon>Vertebrata</taxon>
        <taxon>Euteleostomi</taxon>
        <taxon>Actinopterygii</taxon>
        <taxon>Neopterygii</taxon>
        <taxon>Teleostei</taxon>
        <taxon>Neoteleostei</taxon>
        <taxon>Acanthomorphata</taxon>
        <taxon>Eupercaria</taxon>
        <taxon>Perciformes</taxon>
        <taxon>Cottioidei</taxon>
        <taxon>Gasterosteales</taxon>
        <taxon>Gasterosteidae</taxon>
        <taxon>Gasterosteus</taxon>
    </lineage>
</organism>
<proteinExistence type="predicted"/>
<name>G3Q419_GASAC</name>
<feature type="compositionally biased region" description="Basic and acidic residues" evidence="1">
    <location>
        <begin position="54"/>
        <end position="71"/>
    </location>
</feature>
<accession>G3Q419</accession>
<evidence type="ECO:0000313" key="2">
    <source>
        <dbReference type="Ensembl" id="ENSGACP00000024623.1"/>
    </source>
</evidence>
<evidence type="ECO:0000256" key="1">
    <source>
        <dbReference type="SAM" id="MobiDB-lite"/>
    </source>
</evidence>
<protein>
    <submittedName>
        <fullName evidence="2">Uncharacterized protein</fullName>
    </submittedName>
</protein>
<feature type="compositionally biased region" description="Low complexity" evidence="1">
    <location>
        <begin position="12"/>
        <end position="21"/>
    </location>
</feature>
<reference evidence="2" key="1">
    <citation type="submission" date="2006-01" db="EMBL/GenBank/DDBJ databases">
        <authorList>
            <person name="Lindblad-Toh K."/>
            <person name="Mauceli E."/>
            <person name="Grabherr M."/>
            <person name="Chang J.L."/>
            <person name="Lander E.S."/>
        </authorList>
    </citation>
    <scope>NUCLEOTIDE SEQUENCE [LARGE SCALE GENOMIC DNA]</scope>
</reference>
<feature type="region of interest" description="Disordered" evidence="1">
    <location>
        <begin position="1"/>
        <end position="100"/>
    </location>
</feature>
<dbReference type="AlphaFoldDB" id="G3Q419"/>
<dbReference type="Ensembl" id="ENSGACT00000024672.1">
    <property type="protein sequence ID" value="ENSGACP00000024623.1"/>
    <property type="gene ID" value="ENSGACG00000018628.1"/>
</dbReference>
<dbReference type="Bgee" id="ENSGACG00000018628">
    <property type="expression patterns" value="Expressed in heart and 2 other cell types or tissues"/>
</dbReference>